<proteinExistence type="predicted"/>
<dbReference type="OrthoDB" id="330665at2"/>
<evidence type="ECO:0000313" key="2">
    <source>
        <dbReference type="Proteomes" id="UP000295135"/>
    </source>
</evidence>
<dbReference type="GO" id="GO:0030234">
    <property type="term" value="F:enzyme regulator activity"/>
    <property type="evidence" value="ECO:0007669"/>
    <property type="project" value="InterPro"/>
</dbReference>
<dbReference type="Pfam" id="PF00543">
    <property type="entry name" value="P-II"/>
    <property type="match status" value="1"/>
</dbReference>
<comment type="caution">
    <text evidence="1">The sequence shown here is derived from an EMBL/GenBank/DDBJ whole genome shotgun (WGS) entry which is preliminary data.</text>
</comment>
<dbReference type="InterPro" id="IPR015867">
    <property type="entry name" value="N-reg_PII/ATP_PRibTrfase_C"/>
</dbReference>
<dbReference type="GO" id="GO:0006808">
    <property type="term" value="P:regulation of nitrogen utilization"/>
    <property type="evidence" value="ECO:0007669"/>
    <property type="project" value="InterPro"/>
</dbReference>
<protein>
    <recommendedName>
        <fullName evidence="3">Nitrogen regulatory protein P-II family</fullName>
    </recommendedName>
</protein>
<evidence type="ECO:0008006" key="3">
    <source>
        <dbReference type="Google" id="ProtNLM"/>
    </source>
</evidence>
<name>A0A4R3JW69_9PROT</name>
<dbReference type="RefSeq" id="WP_126463417.1">
    <property type="nucleotide sequence ID" value="NZ_AP018721.1"/>
</dbReference>
<dbReference type="Proteomes" id="UP000295135">
    <property type="component" value="Unassembled WGS sequence"/>
</dbReference>
<sequence>MNAIAQRLLTIVCESVLEPFLEEELPKLGVHGYTITDARGLGSHGRRSGAWRKEGNIRVEILCDEALAEVIVTHLRAEYERDYGLLIFSAPVQVHSA</sequence>
<accession>A0A4R3JW69</accession>
<dbReference type="EMBL" id="SLZY01000005">
    <property type="protein sequence ID" value="TCS72389.1"/>
    <property type="molecule type" value="Genomic_DNA"/>
</dbReference>
<keyword evidence="2" id="KW-1185">Reference proteome</keyword>
<dbReference type="Gene3D" id="3.30.70.120">
    <property type="match status" value="1"/>
</dbReference>
<dbReference type="InterPro" id="IPR011322">
    <property type="entry name" value="N-reg_PII-like_a/b"/>
</dbReference>
<dbReference type="SUPFAM" id="SSF54913">
    <property type="entry name" value="GlnB-like"/>
    <property type="match status" value="1"/>
</dbReference>
<dbReference type="AlphaFoldDB" id="A0A4R3JW69"/>
<evidence type="ECO:0000313" key="1">
    <source>
        <dbReference type="EMBL" id="TCS72389.1"/>
    </source>
</evidence>
<reference evidence="1 2" key="1">
    <citation type="submission" date="2019-03" db="EMBL/GenBank/DDBJ databases">
        <title>Genomic Encyclopedia of Type Strains, Phase IV (KMG-IV): sequencing the most valuable type-strain genomes for metagenomic binning, comparative biology and taxonomic classification.</title>
        <authorList>
            <person name="Goeker M."/>
        </authorList>
    </citation>
    <scope>NUCLEOTIDE SEQUENCE [LARGE SCALE GENOMIC DNA]</scope>
    <source>
        <strain evidence="1 2">DSM 103923</strain>
    </source>
</reference>
<dbReference type="InterPro" id="IPR002187">
    <property type="entry name" value="N-reg_PII"/>
</dbReference>
<gene>
    <name evidence="1" type="ORF">EDC61_10543</name>
</gene>
<organism evidence="1 2">
    <name type="scientific">Sulfuritortus calidifontis</name>
    <dbReference type="NCBI Taxonomy" id="1914471"/>
    <lineage>
        <taxon>Bacteria</taxon>
        <taxon>Pseudomonadati</taxon>
        <taxon>Pseudomonadota</taxon>
        <taxon>Betaproteobacteria</taxon>
        <taxon>Nitrosomonadales</taxon>
        <taxon>Thiobacillaceae</taxon>
        <taxon>Sulfuritortus</taxon>
    </lineage>
</organism>